<feature type="region of interest" description="Disordered" evidence="1">
    <location>
        <begin position="1"/>
        <end position="30"/>
    </location>
</feature>
<sequence>MHGTRLCLETTNGPVRRDADPDEAFQHFLR</sequence>
<reference evidence="2 3" key="1">
    <citation type="submission" date="2020-08" db="EMBL/GenBank/DDBJ databases">
        <title>Genomic Encyclopedia of Type Strains, Phase III (KMG-III): the genomes of soil and plant-associated and newly described type strains.</title>
        <authorList>
            <person name="Whitman W."/>
        </authorList>
    </citation>
    <scope>NUCLEOTIDE SEQUENCE [LARGE SCALE GENOMIC DNA]</scope>
    <source>
        <strain evidence="2 3">CECT 8640</strain>
    </source>
</reference>
<dbReference type="AlphaFoldDB" id="A0A841CSG6"/>
<organism evidence="2 3">
    <name type="scientific">Saccharothrix tamanrassetensis</name>
    <dbReference type="NCBI Taxonomy" id="1051531"/>
    <lineage>
        <taxon>Bacteria</taxon>
        <taxon>Bacillati</taxon>
        <taxon>Actinomycetota</taxon>
        <taxon>Actinomycetes</taxon>
        <taxon>Pseudonocardiales</taxon>
        <taxon>Pseudonocardiaceae</taxon>
        <taxon>Saccharothrix</taxon>
    </lineage>
</organism>
<name>A0A841CSG6_9PSEU</name>
<accession>A0A841CSG6</accession>
<proteinExistence type="predicted"/>
<evidence type="ECO:0000313" key="3">
    <source>
        <dbReference type="Proteomes" id="UP000547510"/>
    </source>
</evidence>
<dbReference type="EMBL" id="JACHJN010000009">
    <property type="protein sequence ID" value="MBB5958915.1"/>
    <property type="molecule type" value="Genomic_DNA"/>
</dbReference>
<gene>
    <name evidence="2" type="ORF">FHS29_005524</name>
</gene>
<keyword evidence="3" id="KW-1185">Reference proteome</keyword>
<dbReference type="Proteomes" id="UP000547510">
    <property type="component" value="Unassembled WGS sequence"/>
</dbReference>
<evidence type="ECO:0000313" key="2">
    <source>
        <dbReference type="EMBL" id="MBB5958915.1"/>
    </source>
</evidence>
<evidence type="ECO:0000256" key="1">
    <source>
        <dbReference type="SAM" id="MobiDB-lite"/>
    </source>
</evidence>
<comment type="caution">
    <text evidence="2">The sequence shown here is derived from an EMBL/GenBank/DDBJ whole genome shotgun (WGS) entry which is preliminary data.</text>
</comment>
<protein>
    <submittedName>
        <fullName evidence="2">Uncharacterized protein</fullName>
    </submittedName>
</protein>